<gene>
    <name evidence="1" type="ORF">CDO51_10500</name>
</gene>
<evidence type="ECO:0000313" key="1">
    <source>
        <dbReference type="EMBL" id="OWZ83055.1"/>
    </source>
</evidence>
<dbReference type="Gene3D" id="1.10.10.410">
    <property type="match status" value="1"/>
</dbReference>
<evidence type="ECO:0000313" key="2">
    <source>
        <dbReference type="Proteomes" id="UP000214588"/>
    </source>
</evidence>
<dbReference type="EMBL" id="NIQC01000028">
    <property type="protein sequence ID" value="OWZ83055.1"/>
    <property type="molecule type" value="Genomic_DNA"/>
</dbReference>
<dbReference type="InterPro" id="IPR023168">
    <property type="entry name" value="GatB_Yqey_C_2"/>
</dbReference>
<dbReference type="SUPFAM" id="SSF89095">
    <property type="entry name" value="GatB/YqeY motif"/>
    <property type="match status" value="1"/>
</dbReference>
<accession>A0A226BVQ2</accession>
<dbReference type="OrthoDB" id="9794041at2"/>
<keyword evidence="2" id="KW-1185">Reference proteome</keyword>
<comment type="caution">
    <text evidence="1">The sequence shown here is derived from an EMBL/GenBank/DDBJ whole genome shotgun (WGS) entry which is preliminary data.</text>
</comment>
<dbReference type="PANTHER" id="PTHR28055">
    <property type="entry name" value="ALTERED INHERITANCE OF MITOCHONDRIA PROTEIN 41, MITOCHONDRIAL"/>
    <property type="match status" value="1"/>
</dbReference>
<dbReference type="InterPro" id="IPR003789">
    <property type="entry name" value="Asn/Gln_tRNA_amidoTrase-B-like"/>
</dbReference>
<dbReference type="Pfam" id="PF09424">
    <property type="entry name" value="YqeY"/>
    <property type="match status" value="1"/>
</dbReference>
<keyword evidence="1" id="KW-0808">Transferase</keyword>
<protein>
    <submittedName>
        <fullName evidence="1">Glutamyl-tRNA amidotransferase</fullName>
    </submittedName>
</protein>
<dbReference type="InterPro" id="IPR019004">
    <property type="entry name" value="YqeY/Aim41"/>
</dbReference>
<dbReference type="InterPro" id="IPR042184">
    <property type="entry name" value="YqeY/Aim41_N"/>
</dbReference>
<dbReference type="GO" id="GO:0016884">
    <property type="term" value="F:carbon-nitrogen ligase activity, with glutamine as amido-N-donor"/>
    <property type="evidence" value="ECO:0007669"/>
    <property type="project" value="InterPro"/>
</dbReference>
<sequence>MEIAQRLQQDMKEAMKKKDKFRLSVIRMIRSELQNQEINNSEVLSEEDIIEILIKERKKRSDSLKEYQQAGKEDTVRDLEKEIDILDEYLPEQLSDEELESIIKDAIDKVGAKSLKEMGQVMKVVMPNVKGRADGKRVNNLVKQLLEN</sequence>
<proteinExistence type="predicted"/>
<dbReference type="Proteomes" id="UP000214588">
    <property type="component" value="Unassembled WGS sequence"/>
</dbReference>
<dbReference type="PANTHER" id="PTHR28055:SF1">
    <property type="entry name" value="ALTERED INHERITANCE OF MITOCHONDRIA PROTEIN 41, MITOCHONDRIAL"/>
    <property type="match status" value="1"/>
</dbReference>
<dbReference type="GO" id="GO:0016740">
    <property type="term" value="F:transferase activity"/>
    <property type="evidence" value="ECO:0007669"/>
    <property type="project" value="UniProtKB-KW"/>
</dbReference>
<organism evidence="1 2">
    <name type="scientific">Natranaerobius trueperi</name>
    <dbReference type="NCBI Taxonomy" id="759412"/>
    <lineage>
        <taxon>Bacteria</taxon>
        <taxon>Bacillati</taxon>
        <taxon>Bacillota</taxon>
        <taxon>Clostridia</taxon>
        <taxon>Natranaerobiales</taxon>
        <taxon>Natranaerobiaceae</taxon>
        <taxon>Natranaerobius</taxon>
    </lineage>
</organism>
<dbReference type="Gene3D" id="1.10.1510.10">
    <property type="entry name" value="Uncharacterised protein YqeY/AIM41 PF09424, N-terminal domain"/>
    <property type="match status" value="1"/>
</dbReference>
<dbReference type="AlphaFoldDB" id="A0A226BVQ2"/>
<reference evidence="1 2" key="1">
    <citation type="submission" date="2017-06" db="EMBL/GenBank/DDBJ databases">
        <title>Draft Genome Sequence of Natranaerobius trueperi halophilic, alkalithermophilic bacteria from soda lakes.</title>
        <authorList>
            <person name="Zhao B."/>
        </authorList>
    </citation>
    <scope>NUCLEOTIDE SEQUENCE [LARGE SCALE GENOMIC DNA]</scope>
    <source>
        <strain evidence="1 2">DSM 18760</strain>
    </source>
</reference>
<name>A0A226BVQ2_9FIRM</name>
<dbReference type="RefSeq" id="WP_089024221.1">
    <property type="nucleotide sequence ID" value="NZ_NIQC01000028.1"/>
</dbReference>